<evidence type="ECO:0000256" key="1">
    <source>
        <dbReference type="SAM" id="MobiDB-lite"/>
    </source>
</evidence>
<proteinExistence type="predicted"/>
<dbReference type="EMBL" id="LIAE01006212">
    <property type="protein sequence ID" value="PAV92410.1"/>
    <property type="molecule type" value="Genomic_DNA"/>
</dbReference>
<comment type="caution">
    <text evidence="2">The sequence shown here is derived from an EMBL/GenBank/DDBJ whole genome shotgun (WGS) entry which is preliminary data.</text>
</comment>
<reference evidence="2 3" key="1">
    <citation type="journal article" date="2017" name="Curr. Biol.">
        <title>Genome architecture and evolution of a unichromosomal asexual nematode.</title>
        <authorList>
            <person name="Fradin H."/>
            <person name="Zegar C."/>
            <person name="Gutwein M."/>
            <person name="Lucas J."/>
            <person name="Kovtun M."/>
            <person name="Corcoran D."/>
            <person name="Baugh L.R."/>
            <person name="Kiontke K."/>
            <person name="Gunsalus K."/>
            <person name="Fitch D.H."/>
            <person name="Piano F."/>
        </authorList>
    </citation>
    <scope>NUCLEOTIDE SEQUENCE [LARGE SCALE GENOMIC DNA]</scope>
    <source>
        <strain evidence="2">PF1309</strain>
    </source>
</reference>
<evidence type="ECO:0000313" key="3">
    <source>
        <dbReference type="Proteomes" id="UP000218231"/>
    </source>
</evidence>
<sequence>MRSVFGVPNIPPVTDSLIDVDQSTYGGNAAAARSRLVLRPGTDITTHDERDEDEREDDQKSDDDDDQPPPQNFEGV</sequence>
<feature type="compositionally biased region" description="Acidic residues" evidence="1">
    <location>
        <begin position="50"/>
        <end position="67"/>
    </location>
</feature>
<evidence type="ECO:0000313" key="2">
    <source>
        <dbReference type="EMBL" id="PAV92410.1"/>
    </source>
</evidence>
<accession>A0A2A2M1V7</accession>
<keyword evidence="3" id="KW-1185">Reference proteome</keyword>
<protein>
    <submittedName>
        <fullName evidence="2">Uncharacterized protein</fullName>
    </submittedName>
</protein>
<organism evidence="2 3">
    <name type="scientific">Diploscapter pachys</name>
    <dbReference type="NCBI Taxonomy" id="2018661"/>
    <lineage>
        <taxon>Eukaryota</taxon>
        <taxon>Metazoa</taxon>
        <taxon>Ecdysozoa</taxon>
        <taxon>Nematoda</taxon>
        <taxon>Chromadorea</taxon>
        <taxon>Rhabditida</taxon>
        <taxon>Rhabditina</taxon>
        <taxon>Rhabditomorpha</taxon>
        <taxon>Rhabditoidea</taxon>
        <taxon>Rhabditidae</taxon>
        <taxon>Diploscapter</taxon>
    </lineage>
</organism>
<gene>
    <name evidence="2" type="ORF">WR25_23655</name>
</gene>
<dbReference type="AlphaFoldDB" id="A0A2A2M1V7"/>
<feature type="region of interest" description="Disordered" evidence="1">
    <location>
        <begin position="36"/>
        <end position="76"/>
    </location>
</feature>
<dbReference type="Proteomes" id="UP000218231">
    <property type="component" value="Unassembled WGS sequence"/>
</dbReference>
<name>A0A2A2M1V7_9BILA</name>